<organism evidence="1 2">
    <name type="scientific">Trifolium medium</name>
    <dbReference type="NCBI Taxonomy" id="97028"/>
    <lineage>
        <taxon>Eukaryota</taxon>
        <taxon>Viridiplantae</taxon>
        <taxon>Streptophyta</taxon>
        <taxon>Embryophyta</taxon>
        <taxon>Tracheophyta</taxon>
        <taxon>Spermatophyta</taxon>
        <taxon>Magnoliopsida</taxon>
        <taxon>eudicotyledons</taxon>
        <taxon>Gunneridae</taxon>
        <taxon>Pentapetalae</taxon>
        <taxon>rosids</taxon>
        <taxon>fabids</taxon>
        <taxon>Fabales</taxon>
        <taxon>Fabaceae</taxon>
        <taxon>Papilionoideae</taxon>
        <taxon>50 kb inversion clade</taxon>
        <taxon>NPAAA clade</taxon>
        <taxon>Hologalegina</taxon>
        <taxon>IRL clade</taxon>
        <taxon>Trifolieae</taxon>
        <taxon>Trifolium</taxon>
    </lineage>
</organism>
<accession>A0A392T1E7</accession>
<protein>
    <submittedName>
        <fullName evidence="1">Uncharacterized protein</fullName>
    </submittedName>
</protein>
<sequence>VSWDTFTVVFVWRFKHEWRHLLPVFDEEEELDQESSPLVNLIECSPESLNDTLLAWDEFLLSTEQMEVPTMRSKYLMGKTEIPTSDFNGGIVDLP</sequence>
<name>A0A392T1E7_9FABA</name>
<dbReference type="EMBL" id="LXQA010474938">
    <property type="protein sequence ID" value="MCI54145.1"/>
    <property type="molecule type" value="Genomic_DNA"/>
</dbReference>
<dbReference type="AlphaFoldDB" id="A0A392T1E7"/>
<comment type="caution">
    <text evidence="1">The sequence shown here is derived from an EMBL/GenBank/DDBJ whole genome shotgun (WGS) entry which is preliminary data.</text>
</comment>
<feature type="non-terminal residue" evidence="1">
    <location>
        <position position="1"/>
    </location>
</feature>
<reference evidence="1 2" key="1">
    <citation type="journal article" date="2018" name="Front. Plant Sci.">
        <title>Red Clover (Trifolium pratense) and Zigzag Clover (T. medium) - A Picture of Genomic Similarities and Differences.</title>
        <authorList>
            <person name="Dluhosova J."/>
            <person name="Istvanek J."/>
            <person name="Nedelnik J."/>
            <person name="Repkova J."/>
        </authorList>
    </citation>
    <scope>NUCLEOTIDE SEQUENCE [LARGE SCALE GENOMIC DNA]</scope>
    <source>
        <strain evidence="2">cv. 10/8</strain>
        <tissue evidence="1">Leaf</tissue>
    </source>
</reference>
<keyword evidence="2" id="KW-1185">Reference proteome</keyword>
<feature type="non-terminal residue" evidence="1">
    <location>
        <position position="95"/>
    </location>
</feature>
<evidence type="ECO:0000313" key="2">
    <source>
        <dbReference type="Proteomes" id="UP000265520"/>
    </source>
</evidence>
<proteinExistence type="predicted"/>
<dbReference type="Proteomes" id="UP000265520">
    <property type="component" value="Unassembled WGS sequence"/>
</dbReference>
<evidence type="ECO:0000313" key="1">
    <source>
        <dbReference type="EMBL" id="MCI54145.1"/>
    </source>
</evidence>